<feature type="compositionally biased region" description="Polar residues" evidence="1">
    <location>
        <begin position="409"/>
        <end position="426"/>
    </location>
</feature>
<feature type="compositionally biased region" description="Low complexity" evidence="1">
    <location>
        <begin position="395"/>
        <end position="405"/>
    </location>
</feature>
<feature type="region of interest" description="Disordered" evidence="1">
    <location>
        <begin position="192"/>
        <end position="574"/>
    </location>
</feature>
<dbReference type="WBParaSite" id="HNAJ_0000373101-mRNA-1">
    <property type="protein sequence ID" value="HNAJ_0000373101-mRNA-1"/>
    <property type="gene ID" value="HNAJ_0000373101"/>
</dbReference>
<feature type="transmembrane region" description="Helical" evidence="2">
    <location>
        <begin position="620"/>
        <end position="642"/>
    </location>
</feature>
<name>A0A0R3T9J2_RODNA</name>
<evidence type="ECO:0000256" key="2">
    <source>
        <dbReference type="SAM" id="Phobius"/>
    </source>
</evidence>
<feature type="compositionally biased region" description="Polar residues" evidence="1">
    <location>
        <begin position="507"/>
        <end position="516"/>
    </location>
</feature>
<protein>
    <submittedName>
        <fullName evidence="3">Trithorax group protein osa</fullName>
    </submittedName>
</protein>
<feature type="compositionally biased region" description="Low complexity" evidence="1">
    <location>
        <begin position="317"/>
        <end position="361"/>
    </location>
</feature>
<sequence>LCWLLTEFHRYIFLIYQYSGVQELFNRAPQNVCPAATLPNVACWNPQPVSSASQSKRYVGTVSELQALTSRLEVMNSQNNGDPEAFELGAQMLAELKMRNATSFASSSSRGGPSLLQPLGHSSSGQMYGQPPMGSHDPWRTANLPAMGGYGGDTAGGYAPGGNYQFPHENERRKYNTNYEMPDQFNVAAEESGFDRAGGPPTVSTPSLLPQTPPPPPPPPRQSSVYPPYNVPLPIGRGADTEGSGFYEPGRSGTVPPMLVNPWESQSVPPVQQLHSTTTTNNPDQQQGSGDFGDGDGDGVPSISEAFSRPMEIDPMSTTTSIPLPISTPSTTTRRPTTPTTTNRIVTSTTTTTTTTTTASPRVERVNATLPPSSTIQPRGGFDDDEDFGIPTPVPSSQQSSSQVPWGSQDRQNLGRQQFEQETSGTFPPDISQGGDQPFTPPFSQQGVVQGQGHDLSPPDCSPEAMAGAGSGVDPRCLSGGHIGNGIGGIDIDNEDEGSQGRGSGVEPQTLSQNASLWDLDYLGSGEAPSEPPDYDGFIPPPTLGTTRSPPSDIDRPYQPSTTSKPQNPLPPLRELPPDIWLPVPDLKAGDPRLPESRLFLPDFPPHRGRPMVGDRTNSGFSSGVNTSLLAVITILVINAIFRN</sequence>
<evidence type="ECO:0000256" key="1">
    <source>
        <dbReference type="SAM" id="MobiDB-lite"/>
    </source>
</evidence>
<accession>A0A0R3T9J2</accession>
<organism evidence="3">
    <name type="scientific">Rodentolepis nana</name>
    <name type="common">Dwarf tapeworm</name>
    <name type="synonym">Hymenolepis nana</name>
    <dbReference type="NCBI Taxonomy" id="102285"/>
    <lineage>
        <taxon>Eukaryota</taxon>
        <taxon>Metazoa</taxon>
        <taxon>Spiralia</taxon>
        <taxon>Lophotrochozoa</taxon>
        <taxon>Platyhelminthes</taxon>
        <taxon>Cestoda</taxon>
        <taxon>Eucestoda</taxon>
        <taxon>Cyclophyllidea</taxon>
        <taxon>Hymenolepididae</taxon>
        <taxon>Rodentolepis</taxon>
    </lineage>
</organism>
<evidence type="ECO:0000313" key="3">
    <source>
        <dbReference type="WBParaSite" id="HNAJ_0000373101-mRNA-1"/>
    </source>
</evidence>
<dbReference type="STRING" id="102285.A0A0R3T9J2"/>
<feature type="compositionally biased region" description="Low complexity" evidence="1">
    <location>
        <begin position="200"/>
        <end position="210"/>
    </location>
</feature>
<keyword evidence="2" id="KW-0472">Membrane</keyword>
<proteinExistence type="predicted"/>
<keyword evidence="2" id="KW-0812">Transmembrane</keyword>
<reference evidence="3" key="1">
    <citation type="submission" date="2017-02" db="UniProtKB">
        <authorList>
            <consortium name="WormBaseParasite"/>
        </authorList>
    </citation>
    <scope>IDENTIFICATION</scope>
</reference>
<feature type="region of interest" description="Disordered" evidence="1">
    <location>
        <begin position="104"/>
        <end position="147"/>
    </location>
</feature>
<feature type="compositionally biased region" description="Polar residues" evidence="1">
    <location>
        <begin position="263"/>
        <end position="283"/>
    </location>
</feature>
<feature type="compositionally biased region" description="Low complexity" evidence="1">
    <location>
        <begin position="106"/>
        <end position="120"/>
    </location>
</feature>
<feature type="compositionally biased region" description="Pro residues" evidence="1">
    <location>
        <begin position="211"/>
        <end position="221"/>
    </location>
</feature>
<dbReference type="AlphaFoldDB" id="A0A0R3T9J2"/>
<keyword evidence="2" id="KW-1133">Transmembrane helix</keyword>